<dbReference type="EMBL" id="CP012109">
    <property type="protein sequence ID" value="AKQ68502.1"/>
    <property type="molecule type" value="Genomic_DNA"/>
</dbReference>
<dbReference type="eggNOG" id="COG4636">
    <property type="taxonomic scope" value="Bacteria"/>
</dbReference>
<accession>A0A0H4XJV7</accession>
<sequence>MGNETKRPATYEDLMALPENMVGQIVDGELIAQPRPAIPHAVAHSVLTGLLLSYFQVGQRAPGGWWIVLEPELHFAQDVLVPDISGWRRERMPVLRREPFFTLAPDWVCEVLSPSTRNLDRNRKREIYAREGVGHVWLVDPAARTLEAFARRNGDWVPLGQFSGTARVRVAPFEELELDLAVLWPPELEVRELGEDGVLYGE</sequence>
<dbReference type="RefSeq" id="WP_044889486.1">
    <property type="nucleotide sequence ID" value="NZ_CP012109.1"/>
</dbReference>
<dbReference type="InterPro" id="IPR012296">
    <property type="entry name" value="Nuclease_put_TT1808"/>
</dbReference>
<proteinExistence type="predicted"/>
<gene>
    <name evidence="2" type="ORF">A176_005414</name>
</gene>
<dbReference type="PANTHER" id="PTHR34107:SF4">
    <property type="entry name" value="SLL1222 PROTEIN"/>
    <property type="match status" value="1"/>
</dbReference>
<evidence type="ECO:0000313" key="3">
    <source>
        <dbReference type="Proteomes" id="UP000009026"/>
    </source>
</evidence>
<dbReference type="Pfam" id="PF05685">
    <property type="entry name" value="Uma2"/>
    <property type="match status" value="1"/>
</dbReference>
<dbReference type="CDD" id="cd06260">
    <property type="entry name" value="DUF820-like"/>
    <property type="match status" value="1"/>
</dbReference>
<evidence type="ECO:0000313" key="2">
    <source>
        <dbReference type="EMBL" id="AKQ68502.1"/>
    </source>
</evidence>
<dbReference type="InterPro" id="IPR008538">
    <property type="entry name" value="Uma2"/>
</dbReference>
<evidence type="ECO:0000259" key="1">
    <source>
        <dbReference type="Pfam" id="PF05685"/>
    </source>
</evidence>
<feature type="domain" description="Putative restriction endonuclease" evidence="1">
    <location>
        <begin position="24"/>
        <end position="180"/>
    </location>
</feature>
<organism evidence="2 3">
    <name type="scientific">Pseudomyxococcus hansupus</name>
    <dbReference type="NCBI Taxonomy" id="1297742"/>
    <lineage>
        <taxon>Bacteria</taxon>
        <taxon>Pseudomonadati</taxon>
        <taxon>Myxococcota</taxon>
        <taxon>Myxococcia</taxon>
        <taxon>Myxococcales</taxon>
        <taxon>Cystobacterineae</taxon>
        <taxon>Myxococcaceae</taxon>
        <taxon>Pseudomyxococcus</taxon>
    </lineage>
</organism>
<dbReference type="SUPFAM" id="SSF52980">
    <property type="entry name" value="Restriction endonuclease-like"/>
    <property type="match status" value="1"/>
</dbReference>
<dbReference type="KEGG" id="mym:A176_005414"/>
<name>A0A0H4XJV7_9BACT</name>
<dbReference type="PANTHER" id="PTHR34107">
    <property type="entry name" value="SLL0198 PROTEIN-RELATED"/>
    <property type="match status" value="1"/>
</dbReference>
<dbReference type="Gene3D" id="3.90.1570.10">
    <property type="entry name" value="tt1808, chain A"/>
    <property type="match status" value="1"/>
</dbReference>
<keyword evidence="3" id="KW-1185">Reference proteome</keyword>
<dbReference type="Proteomes" id="UP000009026">
    <property type="component" value="Chromosome"/>
</dbReference>
<reference evidence="2 3" key="1">
    <citation type="journal article" date="2016" name="PLoS ONE">
        <title>Complete Genome Sequence and Comparative Genomics of a Novel Myxobacterium Myxococcus hansupus.</title>
        <authorList>
            <person name="Sharma G."/>
            <person name="Narwani T."/>
            <person name="Subramanian S."/>
        </authorList>
    </citation>
    <scope>NUCLEOTIDE SEQUENCE [LARGE SCALE GENOMIC DNA]</scope>
    <source>
        <strain evidence="3">mixupus</strain>
    </source>
</reference>
<protein>
    <recommendedName>
        <fullName evidence="1">Putative restriction endonuclease domain-containing protein</fullName>
    </recommendedName>
</protein>
<dbReference type="InterPro" id="IPR011335">
    <property type="entry name" value="Restrct_endonuc-II-like"/>
</dbReference>
<dbReference type="PATRIC" id="fig|1297742.4.peg.5501"/>
<dbReference type="OrthoDB" id="5518193at2"/>
<dbReference type="AlphaFoldDB" id="A0A0H4XJV7"/>